<dbReference type="InterPro" id="IPR023212">
    <property type="entry name" value="Hsp33_helix_hairpin_bin_dom_sf"/>
</dbReference>
<accession>A0A0K6I487</accession>
<evidence type="ECO:0000256" key="1">
    <source>
        <dbReference type="ARBA" id="ARBA00022490"/>
    </source>
</evidence>
<evidence type="ECO:0000256" key="5">
    <source>
        <dbReference type="ARBA" id="ARBA00023284"/>
    </source>
</evidence>
<organism evidence="6 7">
    <name type="scientific">Thiomonas bhubaneswarensis</name>
    <dbReference type="NCBI Taxonomy" id="339866"/>
    <lineage>
        <taxon>Bacteria</taxon>
        <taxon>Pseudomonadati</taxon>
        <taxon>Pseudomonadota</taxon>
        <taxon>Betaproteobacteria</taxon>
        <taxon>Burkholderiales</taxon>
        <taxon>Thiomonas</taxon>
    </lineage>
</organism>
<evidence type="ECO:0000256" key="2">
    <source>
        <dbReference type="ARBA" id="ARBA00022833"/>
    </source>
</evidence>
<keyword evidence="3" id="KW-1015">Disulfide bond</keyword>
<dbReference type="Gene3D" id="3.55.30.10">
    <property type="entry name" value="Hsp33 domain"/>
    <property type="match status" value="1"/>
</dbReference>
<dbReference type="SUPFAM" id="SSF64397">
    <property type="entry name" value="Hsp33 domain"/>
    <property type="match status" value="1"/>
</dbReference>
<protein>
    <submittedName>
        <fullName evidence="6">Redox-regulated molecular chaperone, HSP33 family</fullName>
    </submittedName>
</protein>
<dbReference type="GO" id="GO:0044183">
    <property type="term" value="F:protein folding chaperone"/>
    <property type="evidence" value="ECO:0007669"/>
    <property type="project" value="TreeGrafter"/>
</dbReference>
<dbReference type="SUPFAM" id="SSF118352">
    <property type="entry name" value="HSP33 redox switch-like"/>
    <property type="match status" value="1"/>
</dbReference>
<dbReference type="Proteomes" id="UP000183649">
    <property type="component" value="Unassembled WGS sequence"/>
</dbReference>
<evidence type="ECO:0000256" key="3">
    <source>
        <dbReference type="ARBA" id="ARBA00023157"/>
    </source>
</evidence>
<evidence type="ECO:0000313" key="6">
    <source>
        <dbReference type="EMBL" id="CUA97969.1"/>
    </source>
</evidence>
<dbReference type="Gene3D" id="1.10.287.480">
    <property type="entry name" value="helix hairpin bin"/>
    <property type="match status" value="1"/>
</dbReference>
<sequence length="313" mass="34091">MNDQLVKFMLGTGHVRGVLVRLEATWAELQKRRTYPKPIAALVGQMAAASALLSGSLKFDGALILQIQGDGPLKLAVAECQPDFGLRATAKMADEGQDDAPLPKDLAAWVNAHGKGRCAITLDPRNPESGLQPYQGIVALTDAKGQTLPSLAAMLEQYLAQSEQIDSLLLLASNDQAVCGLLLQRMPGTSQSPDDAEQADENFGRARHLAATLSDDELLQLAPEEILRRLFWEENARVFEPQTPRFHCTCSRDRVAGMLRMLGREEVEAILAEQGEVDVRCEFCGQGYAFDAIDAAQVFVNTLAQPPVTSNRH</sequence>
<proteinExistence type="predicted"/>
<keyword evidence="5" id="KW-0676">Redox-active center</keyword>
<name>A0A0K6I487_9BURK</name>
<reference evidence="7" key="1">
    <citation type="submission" date="2015-08" db="EMBL/GenBank/DDBJ databases">
        <authorList>
            <person name="Varghese N."/>
        </authorList>
    </citation>
    <scope>NUCLEOTIDE SEQUENCE [LARGE SCALE GENOMIC DNA]</scope>
    <source>
        <strain evidence="7">DSM 18181</strain>
    </source>
</reference>
<dbReference type="CDD" id="cd00498">
    <property type="entry name" value="Hsp33"/>
    <property type="match status" value="1"/>
</dbReference>
<dbReference type="Pfam" id="PF01430">
    <property type="entry name" value="HSP33"/>
    <property type="match status" value="1"/>
</dbReference>
<keyword evidence="1" id="KW-0963">Cytoplasm</keyword>
<dbReference type="InterPro" id="IPR016153">
    <property type="entry name" value="Heat_shock_Hsp33_N"/>
</dbReference>
<dbReference type="GO" id="GO:0005737">
    <property type="term" value="C:cytoplasm"/>
    <property type="evidence" value="ECO:0007669"/>
    <property type="project" value="InterPro"/>
</dbReference>
<dbReference type="OrthoDB" id="9793753at2"/>
<dbReference type="PIRSF" id="PIRSF005261">
    <property type="entry name" value="Heat_shock_Hsp33"/>
    <property type="match status" value="1"/>
</dbReference>
<dbReference type="PANTHER" id="PTHR30111:SF1">
    <property type="entry name" value="33 KDA CHAPERONIN"/>
    <property type="match status" value="1"/>
</dbReference>
<dbReference type="RefSeq" id="WP_055450821.1">
    <property type="nucleotide sequence ID" value="NZ_CYHF01000006.1"/>
</dbReference>
<dbReference type="GO" id="GO:0051082">
    <property type="term" value="F:unfolded protein binding"/>
    <property type="evidence" value="ECO:0007669"/>
    <property type="project" value="InterPro"/>
</dbReference>
<dbReference type="InterPro" id="IPR016154">
    <property type="entry name" value="Heat_shock_Hsp33_C"/>
</dbReference>
<keyword evidence="7" id="KW-1185">Reference proteome</keyword>
<dbReference type="PANTHER" id="PTHR30111">
    <property type="entry name" value="33 KDA CHAPERONIN"/>
    <property type="match status" value="1"/>
</dbReference>
<dbReference type="EMBL" id="CYHF01000006">
    <property type="protein sequence ID" value="CUA97969.1"/>
    <property type="molecule type" value="Genomic_DNA"/>
</dbReference>
<dbReference type="Gene3D" id="3.90.1280.10">
    <property type="entry name" value="HSP33 redox switch-like"/>
    <property type="match status" value="1"/>
</dbReference>
<dbReference type="AlphaFoldDB" id="A0A0K6I487"/>
<evidence type="ECO:0000313" key="7">
    <source>
        <dbReference type="Proteomes" id="UP000183649"/>
    </source>
</evidence>
<gene>
    <name evidence="6" type="ORF">Ga0061069_106158</name>
</gene>
<keyword evidence="4" id="KW-0143">Chaperone</keyword>
<keyword evidence="2" id="KW-0862">Zinc</keyword>
<dbReference type="GO" id="GO:0042026">
    <property type="term" value="P:protein refolding"/>
    <property type="evidence" value="ECO:0007669"/>
    <property type="project" value="TreeGrafter"/>
</dbReference>
<dbReference type="STRING" id="339866.GCA_001418255_01950"/>
<dbReference type="InterPro" id="IPR000397">
    <property type="entry name" value="Heat_shock_Hsp33"/>
</dbReference>
<evidence type="ECO:0000256" key="4">
    <source>
        <dbReference type="ARBA" id="ARBA00023186"/>
    </source>
</evidence>